<keyword evidence="1" id="KW-1133">Transmembrane helix</keyword>
<organism evidence="2 3">
    <name type="scientific">Shigella dysenteriae 1617</name>
    <dbReference type="NCBI Taxonomy" id="754093"/>
    <lineage>
        <taxon>Bacteria</taxon>
        <taxon>Pseudomonadati</taxon>
        <taxon>Pseudomonadota</taxon>
        <taxon>Gammaproteobacteria</taxon>
        <taxon>Enterobacterales</taxon>
        <taxon>Enterobacteriaceae</taxon>
        <taxon>Shigella</taxon>
    </lineage>
</organism>
<protein>
    <recommendedName>
        <fullName evidence="4">Small toxic protein shoB</fullName>
    </recommendedName>
</protein>
<dbReference type="AlphaFoldDB" id="A0A0A6ZY58"/>
<evidence type="ECO:0000313" key="3">
    <source>
        <dbReference type="Proteomes" id="UP000031647"/>
    </source>
</evidence>
<proteinExistence type="predicted"/>
<keyword evidence="1" id="KW-0812">Transmembrane</keyword>
<dbReference type="KEGG" id="sdz:Asd1617_03774"/>
<reference evidence="2 3" key="1">
    <citation type="submission" date="2013-09" db="EMBL/GenBank/DDBJ databases">
        <title>Comparative genomics of Sd1617 to representative strains in evaluating its pathogenesis.</title>
        <authorList>
            <person name="Aksomboon Vongsawan A."/>
            <person name="Kapatral V."/>
            <person name="Vaisvil B."/>
            <person name="Serichantalergs O."/>
            <person name="Hale T.L."/>
            <person name="Mason C.J."/>
        </authorList>
    </citation>
    <scope>NUCLEOTIDE SEQUENCE [LARGE SCALE GENOMIC DNA]</scope>
    <source>
        <strain evidence="2 3">1617</strain>
    </source>
</reference>
<sequence>MFKEKRMTDCRYLIKRAIKIIIAVLQLILLFL</sequence>
<feature type="transmembrane region" description="Helical" evidence="1">
    <location>
        <begin position="12"/>
        <end position="31"/>
    </location>
</feature>
<dbReference type="EMBL" id="CP006736">
    <property type="protein sequence ID" value="AHA66601.1"/>
    <property type="molecule type" value="Genomic_DNA"/>
</dbReference>
<evidence type="ECO:0000313" key="2">
    <source>
        <dbReference type="EMBL" id="AHA66601.1"/>
    </source>
</evidence>
<gene>
    <name evidence="2" type="ORF">Asd1617_03774</name>
</gene>
<evidence type="ECO:0008006" key="4">
    <source>
        <dbReference type="Google" id="ProtNLM"/>
    </source>
</evidence>
<name>A0A0A6ZY58_SHIDY</name>
<dbReference type="HOGENOM" id="CLU_221063_0_0_6"/>
<evidence type="ECO:0000256" key="1">
    <source>
        <dbReference type="SAM" id="Phobius"/>
    </source>
</evidence>
<dbReference type="Proteomes" id="UP000031647">
    <property type="component" value="Chromosome"/>
</dbReference>
<accession>A0A0A6ZY58</accession>
<dbReference type="PATRIC" id="fig|754093.4.peg.3674"/>
<keyword evidence="1" id="KW-0472">Membrane</keyword>